<organism evidence="2">
    <name type="scientific">Sulfolobus acidocaldarius N8</name>
    <dbReference type="NCBI Taxonomy" id="1028566"/>
    <lineage>
        <taxon>Archaea</taxon>
        <taxon>Thermoproteota</taxon>
        <taxon>Thermoprotei</taxon>
        <taxon>Sulfolobales</taxon>
        <taxon>Sulfolobaceae</taxon>
        <taxon>Sulfolobus</taxon>
    </lineage>
</organism>
<proteinExistence type="predicted"/>
<gene>
    <name evidence="1" type="ORF">SacN8_02150</name>
</gene>
<evidence type="ECO:0000313" key="2">
    <source>
        <dbReference type="Proteomes" id="UP000011281"/>
    </source>
</evidence>
<dbReference type="AlphaFoldDB" id="M1IT50"/>
<evidence type="ECO:0000313" key="1">
    <source>
        <dbReference type="EMBL" id="AGE70411.1"/>
    </source>
</evidence>
<dbReference type="KEGG" id="sacn:SacN8_02150"/>
<dbReference type="GeneID" id="58788689"/>
<dbReference type="RefSeq" id="WP_011277352.1">
    <property type="nucleotide sequence ID" value="NC_020246.1"/>
</dbReference>
<dbReference type="EMBL" id="CP002817">
    <property type="protein sequence ID" value="AGE70411.1"/>
    <property type="molecule type" value="Genomic_DNA"/>
</dbReference>
<dbReference type="Proteomes" id="UP000011281">
    <property type="component" value="Chromosome"/>
</dbReference>
<name>M1IT50_9CREN</name>
<reference evidence="1 2" key="1">
    <citation type="journal article" date="2012" name="ISME J.">
        <title>Genomic evidence of rapid, global-scale gene flow in a Sulfolobus species.</title>
        <authorList>
            <person name="Mao D."/>
            <person name="Grogan D."/>
        </authorList>
    </citation>
    <scope>NUCLEOTIDE SEQUENCE [LARGE SCALE GENOMIC DNA]</scope>
    <source>
        <strain evidence="1 2">N8</strain>
    </source>
</reference>
<sequence length="55" mass="6530">MSQLKDAVKMLEEIERIIKNSDIKEGDDGKVLEEILLRNMNIEAEIYARYFKKQE</sequence>
<dbReference type="PATRIC" id="fig|1028566.6.peg.432"/>
<protein>
    <submittedName>
        <fullName evidence="1">Uncharacterized protein</fullName>
    </submittedName>
</protein>
<accession>M1IT50</accession>
<dbReference type="HOGENOM" id="CLU_212441_0_0_2"/>